<feature type="region of interest" description="Disordered" evidence="1">
    <location>
        <begin position="64"/>
        <end position="99"/>
    </location>
</feature>
<feature type="region of interest" description="Disordered" evidence="1">
    <location>
        <begin position="1"/>
        <end position="50"/>
    </location>
</feature>
<feature type="compositionally biased region" description="Low complexity" evidence="1">
    <location>
        <begin position="81"/>
        <end position="99"/>
    </location>
</feature>
<dbReference type="Proteomes" id="UP001642484">
    <property type="component" value="Unassembled WGS sequence"/>
</dbReference>
<evidence type="ECO:0000313" key="2">
    <source>
        <dbReference type="EMBL" id="CAK9026870.1"/>
    </source>
</evidence>
<proteinExistence type="predicted"/>
<dbReference type="EMBL" id="CAXAMN010008890">
    <property type="protein sequence ID" value="CAK9026870.1"/>
    <property type="molecule type" value="Genomic_DNA"/>
</dbReference>
<reference evidence="2 3" key="1">
    <citation type="submission" date="2024-02" db="EMBL/GenBank/DDBJ databases">
        <authorList>
            <person name="Chen Y."/>
            <person name="Shah S."/>
            <person name="Dougan E. K."/>
            <person name="Thang M."/>
            <person name="Chan C."/>
        </authorList>
    </citation>
    <scope>NUCLEOTIDE SEQUENCE [LARGE SCALE GENOMIC DNA]</scope>
</reference>
<feature type="compositionally biased region" description="Low complexity" evidence="1">
    <location>
        <begin position="1"/>
        <end position="12"/>
    </location>
</feature>
<name>A0ABP0KKR7_9DINO</name>
<gene>
    <name evidence="2" type="ORF">CCMP2556_LOCUS16527</name>
</gene>
<comment type="caution">
    <text evidence="2">The sequence shown here is derived from an EMBL/GenBank/DDBJ whole genome shotgun (WGS) entry which is preliminary data.</text>
</comment>
<evidence type="ECO:0000256" key="1">
    <source>
        <dbReference type="SAM" id="MobiDB-lite"/>
    </source>
</evidence>
<organism evidence="2 3">
    <name type="scientific">Durusdinium trenchii</name>
    <dbReference type="NCBI Taxonomy" id="1381693"/>
    <lineage>
        <taxon>Eukaryota</taxon>
        <taxon>Sar</taxon>
        <taxon>Alveolata</taxon>
        <taxon>Dinophyceae</taxon>
        <taxon>Suessiales</taxon>
        <taxon>Symbiodiniaceae</taxon>
        <taxon>Durusdinium</taxon>
    </lineage>
</organism>
<accession>A0ABP0KKR7</accession>
<keyword evidence="3" id="KW-1185">Reference proteome</keyword>
<evidence type="ECO:0000313" key="3">
    <source>
        <dbReference type="Proteomes" id="UP001642484"/>
    </source>
</evidence>
<protein>
    <submittedName>
        <fullName evidence="2">Uncharacterized protein</fullName>
    </submittedName>
</protein>
<sequence length="99" mass="10559">MSMALSLYSASMEGGPKVRPRSAVKRCVPSPRSVQDSEPDLHEGFSSPSGEYFPLLVCSLTGARREGSSQDTALRPSVEQRPAPRAAALGGARFLPNLE</sequence>